<protein>
    <submittedName>
        <fullName evidence="1">Uncharacterized protein</fullName>
    </submittedName>
</protein>
<accession>A0ACC2BJZ6</accession>
<comment type="caution">
    <text evidence="1">The sequence shown here is derived from an EMBL/GenBank/DDBJ whole genome shotgun (WGS) entry which is preliminary data.</text>
</comment>
<evidence type="ECO:0000313" key="2">
    <source>
        <dbReference type="Proteomes" id="UP001162992"/>
    </source>
</evidence>
<dbReference type="Proteomes" id="UP001162992">
    <property type="component" value="Chromosome 15"/>
</dbReference>
<dbReference type="EMBL" id="CM055106">
    <property type="protein sequence ID" value="KAJ7530103.1"/>
    <property type="molecule type" value="Genomic_DNA"/>
</dbReference>
<proteinExistence type="predicted"/>
<sequence length="138" mass="15720">MMRSLLSASWLCSLFQIYVVAVWLSILYTKSNLAQDGVTITYEREKQAFCDVMGVLNHHWDWKTLLPDPYGVNAIKGIDCDLEGNTFYFTDLNFGPTYDNTPTCSFNATIHPSILLRLLCKLLNMNNSFAGSRVCNHR</sequence>
<evidence type="ECO:0000313" key="1">
    <source>
        <dbReference type="EMBL" id="KAJ7530103.1"/>
    </source>
</evidence>
<organism evidence="1 2">
    <name type="scientific">Diphasiastrum complanatum</name>
    <name type="common">Issler's clubmoss</name>
    <name type="synonym">Lycopodium complanatum</name>
    <dbReference type="NCBI Taxonomy" id="34168"/>
    <lineage>
        <taxon>Eukaryota</taxon>
        <taxon>Viridiplantae</taxon>
        <taxon>Streptophyta</taxon>
        <taxon>Embryophyta</taxon>
        <taxon>Tracheophyta</taxon>
        <taxon>Lycopodiopsida</taxon>
        <taxon>Lycopodiales</taxon>
        <taxon>Lycopodiaceae</taxon>
        <taxon>Lycopodioideae</taxon>
        <taxon>Diphasiastrum</taxon>
    </lineage>
</organism>
<reference evidence="2" key="1">
    <citation type="journal article" date="2024" name="Proc. Natl. Acad. Sci. U.S.A.">
        <title>Extraordinary preservation of gene collinearity over three hundred million years revealed in homosporous lycophytes.</title>
        <authorList>
            <person name="Li C."/>
            <person name="Wickell D."/>
            <person name="Kuo L.Y."/>
            <person name="Chen X."/>
            <person name="Nie B."/>
            <person name="Liao X."/>
            <person name="Peng D."/>
            <person name="Ji J."/>
            <person name="Jenkins J."/>
            <person name="Williams M."/>
            <person name="Shu S."/>
            <person name="Plott C."/>
            <person name="Barry K."/>
            <person name="Rajasekar S."/>
            <person name="Grimwood J."/>
            <person name="Han X."/>
            <person name="Sun S."/>
            <person name="Hou Z."/>
            <person name="He W."/>
            <person name="Dai G."/>
            <person name="Sun C."/>
            <person name="Schmutz J."/>
            <person name="Leebens-Mack J.H."/>
            <person name="Li F.W."/>
            <person name="Wang L."/>
        </authorList>
    </citation>
    <scope>NUCLEOTIDE SEQUENCE [LARGE SCALE GENOMIC DNA]</scope>
    <source>
        <strain evidence="2">cv. PW_Plant_1</strain>
    </source>
</reference>
<name>A0ACC2BJZ6_DIPCM</name>
<gene>
    <name evidence="1" type="ORF">O6H91_15G079200</name>
</gene>
<keyword evidence="2" id="KW-1185">Reference proteome</keyword>